<keyword evidence="2" id="KW-1185">Reference proteome</keyword>
<dbReference type="AlphaFoldDB" id="A0A371BH13"/>
<reference evidence="2" key="1">
    <citation type="submission" date="2018-08" db="EMBL/GenBank/DDBJ databases">
        <authorList>
            <person name="Kim S.-J."/>
            <person name="Jung G.-Y."/>
        </authorList>
    </citation>
    <scope>NUCLEOTIDE SEQUENCE [LARGE SCALE GENOMIC DNA]</scope>
    <source>
        <strain evidence="2">GY_G</strain>
    </source>
</reference>
<proteinExistence type="predicted"/>
<accession>A0A371BH13</accession>
<dbReference type="PANTHER" id="PTHR36922:SF1">
    <property type="entry name" value="DUF1993 DOMAIN-CONTAINING PROTEIN"/>
    <property type="match status" value="1"/>
</dbReference>
<dbReference type="Proteomes" id="UP000263833">
    <property type="component" value="Unassembled WGS sequence"/>
</dbReference>
<dbReference type="InterPro" id="IPR034660">
    <property type="entry name" value="DinB/YfiT-like"/>
</dbReference>
<dbReference type="Pfam" id="PF09351">
    <property type="entry name" value="DUF1993"/>
    <property type="match status" value="1"/>
</dbReference>
<dbReference type="EMBL" id="QRGP01000001">
    <property type="protein sequence ID" value="RDV06892.1"/>
    <property type="molecule type" value="Genomic_DNA"/>
</dbReference>
<dbReference type="PANTHER" id="PTHR36922">
    <property type="entry name" value="BLL2446 PROTEIN"/>
    <property type="match status" value="1"/>
</dbReference>
<dbReference type="SUPFAM" id="SSF109854">
    <property type="entry name" value="DinB/YfiT-like putative metalloenzymes"/>
    <property type="match status" value="1"/>
</dbReference>
<sequence>MNLADFTLTSFEQMLGTFDHLLAKAEADPRGETLLGEKLTDDMLPLATQVRFATQQVVNTLNRLTGTSLPTADTDHGSLAEARAHLSDMRELVRSTKPDAFVADDTVVSFDLPNGMAFEMSAAEYVRDWSLPQFYFHIMTAYAILRKARIPLGKADYVGYIARYAKRPD</sequence>
<evidence type="ECO:0000313" key="1">
    <source>
        <dbReference type="EMBL" id="RDV06892.1"/>
    </source>
</evidence>
<protein>
    <submittedName>
        <fullName evidence="1">DUF1993 domain-containing protein</fullName>
    </submittedName>
</protein>
<organism evidence="1 2">
    <name type="scientific">Sphingorhabdus pulchriflava</name>
    <dbReference type="NCBI Taxonomy" id="2292257"/>
    <lineage>
        <taxon>Bacteria</taxon>
        <taxon>Pseudomonadati</taxon>
        <taxon>Pseudomonadota</taxon>
        <taxon>Alphaproteobacteria</taxon>
        <taxon>Sphingomonadales</taxon>
        <taxon>Sphingomonadaceae</taxon>
        <taxon>Sphingorhabdus</taxon>
    </lineage>
</organism>
<dbReference type="RefSeq" id="WP_115548438.1">
    <property type="nucleotide sequence ID" value="NZ_QRGP01000001.1"/>
</dbReference>
<gene>
    <name evidence="1" type="ORF">DXH95_05715</name>
</gene>
<dbReference type="Gene3D" id="1.20.120.450">
    <property type="entry name" value="dinb family like domain"/>
    <property type="match status" value="1"/>
</dbReference>
<comment type="caution">
    <text evidence="1">The sequence shown here is derived from an EMBL/GenBank/DDBJ whole genome shotgun (WGS) entry which is preliminary data.</text>
</comment>
<dbReference type="InterPro" id="IPR018531">
    <property type="entry name" value="DUF1993"/>
</dbReference>
<dbReference type="OrthoDB" id="338237at2"/>
<evidence type="ECO:0000313" key="2">
    <source>
        <dbReference type="Proteomes" id="UP000263833"/>
    </source>
</evidence>
<name>A0A371BH13_9SPHN</name>